<dbReference type="AlphaFoldDB" id="A0ABC9TPU6"/>
<evidence type="ECO:0000256" key="8">
    <source>
        <dbReference type="ARBA" id="ARBA00023004"/>
    </source>
</evidence>
<evidence type="ECO:0000256" key="4">
    <source>
        <dbReference type="ARBA" id="ARBA00022630"/>
    </source>
</evidence>
<evidence type="ECO:0000259" key="10">
    <source>
        <dbReference type="Pfam" id="PF00724"/>
    </source>
</evidence>
<evidence type="ECO:0000256" key="1">
    <source>
        <dbReference type="ARBA" id="ARBA00001917"/>
    </source>
</evidence>
<dbReference type="Gene3D" id="3.50.50.60">
    <property type="entry name" value="FAD/NAD(P)-binding domain"/>
    <property type="match status" value="1"/>
</dbReference>
<feature type="domain" description="FAD/NAD(P)-binding" evidence="11">
    <location>
        <begin position="379"/>
        <end position="580"/>
    </location>
</feature>
<evidence type="ECO:0000256" key="5">
    <source>
        <dbReference type="ARBA" id="ARBA00022643"/>
    </source>
</evidence>
<dbReference type="InterPro" id="IPR023753">
    <property type="entry name" value="FAD/NAD-binding_dom"/>
</dbReference>
<dbReference type="PANTHER" id="PTHR42917">
    <property type="entry name" value="2,4-DIENOYL-COA REDUCTASE"/>
    <property type="match status" value="1"/>
</dbReference>
<dbReference type="InterPro" id="IPR001155">
    <property type="entry name" value="OxRdtase_FMN_N"/>
</dbReference>
<dbReference type="InterPro" id="IPR013785">
    <property type="entry name" value="Aldolase_TIM"/>
</dbReference>
<dbReference type="GO" id="GO:0016491">
    <property type="term" value="F:oxidoreductase activity"/>
    <property type="evidence" value="ECO:0007669"/>
    <property type="project" value="UniProtKB-KW"/>
</dbReference>
<dbReference type="Pfam" id="PF00724">
    <property type="entry name" value="Oxidored_FMN"/>
    <property type="match status" value="1"/>
</dbReference>
<feature type="domain" description="NADH:flavin oxidoreductase/NADH oxidase N-terminal" evidence="10">
    <location>
        <begin position="20"/>
        <end position="330"/>
    </location>
</feature>
<name>A0ABC9TPU6_CLOSY</name>
<dbReference type="PANTHER" id="PTHR42917:SF2">
    <property type="entry name" value="2,4-DIENOYL-COA REDUCTASE [(2E)-ENOYL-COA-PRODUCING]"/>
    <property type="match status" value="1"/>
</dbReference>
<dbReference type="CDD" id="cd02803">
    <property type="entry name" value="OYE_like_FMN_family"/>
    <property type="match status" value="1"/>
</dbReference>
<dbReference type="GO" id="GO:0051536">
    <property type="term" value="F:iron-sulfur cluster binding"/>
    <property type="evidence" value="ECO:0007669"/>
    <property type="project" value="UniProtKB-KW"/>
</dbReference>
<dbReference type="Pfam" id="PF07992">
    <property type="entry name" value="Pyr_redox_2"/>
    <property type="match status" value="1"/>
</dbReference>
<evidence type="ECO:0000256" key="6">
    <source>
        <dbReference type="ARBA" id="ARBA00022723"/>
    </source>
</evidence>
<gene>
    <name evidence="12" type="ORF">CLOSYM_05002</name>
</gene>
<evidence type="ECO:0000259" key="11">
    <source>
        <dbReference type="Pfam" id="PF07992"/>
    </source>
</evidence>
<comment type="caution">
    <text evidence="12">The sequence shown here is derived from an EMBL/GenBank/DDBJ whole genome shotgun (WGS) entry which is preliminary data.</text>
</comment>
<dbReference type="PRINTS" id="PR00368">
    <property type="entry name" value="FADPNR"/>
</dbReference>
<dbReference type="Gene3D" id="3.40.50.720">
    <property type="entry name" value="NAD(P)-binding Rossmann-like Domain"/>
    <property type="match status" value="1"/>
</dbReference>
<sequence length="656" mass="71558">MASTQKTHPKRKVKFMVKELLTPGKIGETTLKNRVIFPSMCNYYCDDKGFVTEQLREYVRARARGGAAMIIMPGSPHGTPGPARPALSSPLYLDGWKSLAGICHSYGCRLFVQIHPANAQAERDPALLLPDNMEKDYILKLTESYTRCALAAKEAGLDGVELHGAHAHEIAQFLSPYYNHRTDEYGVDYLGRSKLYRDIVSSIKQACGREFPVICRISSSERIPGGQGRGIEETVKIAPLLEAAGADAIHVSIGMPLSEQYISAPMDVPDAFNRGEIACVKRAVRIPVIAVGRINSPELAEELLRDGTADFTAVGRGLLADPDFVNKITAKEPICRCLGCNQGCRKSITKKAIFCVQNPFTGREASLHPTYEEGLENRRILIIGAGPAGLEAARIFAMRGARPVIWEKEHIPGGLINLAKQPPHKDAMERIISFRLEMLQKAGIPILLNQEAAPENISEFHPDLIILACGSSPSVPQIPGLCLPDGQPKENIYPADRLFRDPALRVKLQTDGLPVAVLGGGLIGTEAAETLSLLGLPVTVFELGSEIAKDLNKNRRYFVMERLRMGRVSLLTGVRVTNVCLPCVTCRKGGKELDFDGFGTILYALGRQNLSSRRLEENVKKAVPDVPILSIGDARQPGMAMDAIADAALTAANFHF</sequence>
<keyword evidence="8" id="KW-0408">Iron</keyword>
<comment type="cofactor">
    <cofactor evidence="2">
        <name>[4Fe-4S] cluster</name>
        <dbReference type="ChEBI" id="CHEBI:49883"/>
    </cofactor>
</comment>
<organism evidence="12 13">
    <name type="scientific">[Clostridium] symbiosum ATCC 14940</name>
    <dbReference type="NCBI Taxonomy" id="411472"/>
    <lineage>
        <taxon>Bacteria</taxon>
        <taxon>Bacillati</taxon>
        <taxon>Bacillota</taxon>
        <taxon>Clostridia</taxon>
        <taxon>Lachnospirales</taxon>
        <taxon>Lachnospiraceae</taxon>
        <taxon>Otoolea</taxon>
    </lineage>
</organism>
<accession>A0ABC9TPU6</accession>
<evidence type="ECO:0000313" key="13">
    <source>
        <dbReference type="Proteomes" id="UP000016491"/>
    </source>
</evidence>
<dbReference type="Gene3D" id="3.20.20.70">
    <property type="entry name" value="Aldolase class I"/>
    <property type="match status" value="1"/>
</dbReference>
<dbReference type="PRINTS" id="PR00469">
    <property type="entry name" value="PNDRDTASEII"/>
</dbReference>
<dbReference type="SUPFAM" id="SSF51905">
    <property type="entry name" value="FAD/NAD(P)-binding domain"/>
    <property type="match status" value="1"/>
</dbReference>
<keyword evidence="6" id="KW-0479">Metal-binding</keyword>
<evidence type="ECO:0000256" key="9">
    <source>
        <dbReference type="ARBA" id="ARBA00023014"/>
    </source>
</evidence>
<keyword evidence="4" id="KW-0285">Flavoprotein</keyword>
<dbReference type="InterPro" id="IPR036188">
    <property type="entry name" value="FAD/NAD-bd_sf"/>
</dbReference>
<evidence type="ECO:0000256" key="3">
    <source>
        <dbReference type="ARBA" id="ARBA00011048"/>
    </source>
</evidence>
<dbReference type="GO" id="GO:0046872">
    <property type="term" value="F:metal ion binding"/>
    <property type="evidence" value="ECO:0007669"/>
    <property type="project" value="UniProtKB-KW"/>
</dbReference>
<comment type="cofactor">
    <cofactor evidence="1">
        <name>FMN</name>
        <dbReference type="ChEBI" id="CHEBI:58210"/>
    </cofactor>
</comment>
<proteinExistence type="inferred from homology"/>
<evidence type="ECO:0000256" key="7">
    <source>
        <dbReference type="ARBA" id="ARBA00023002"/>
    </source>
</evidence>
<keyword evidence="7" id="KW-0560">Oxidoreductase</keyword>
<dbReference type="EMBL" id="AWSU01000400">
    <property type="protein sequence ID" value="ERI73278.1"/>
    <property type="molecule type" value="Genomic_DNA"/>
</dbReference>
<protein>
    <submittedName>
        <fullName evidence="12">Pyridine nucleotide-disulfide oxidoreductase</fullName>
    </submittedName>
</protein>
<dbReference type="Proteomes" id="UP000016491">
    <property type="component" value="Unassembled WGS sequence"/>
</dbReference>
<evidence type="ECO:0000256" key="2">
    <source>
        <dbReference type="ARBA" id="ARBA00001966"/>
    </source>
</evidence>
<reference evidence="12 13" key="1">
    <citation type="submission" date="2013-07" db="EMBL/GenBank/DDBJ databases">
        <authorList>
            <person name="Weinstock G."/>
            <person name="Sodergren E."/>
            <person name="Wylie T."/>
            <person name="Fulton L."/>
            <person name="Fulton R."/>
            <person name="Fronick C."/>
            <person name="O'Laughlin M."/>
            <person name="Godfrey J."/>
            <person name="Miner T."/>
            <person name="Herter B."/>
            <person name="Appelbaum E."/>
            <person name="Cordes M."/>
            <person name="Lek S."/>
            <person name="Wollam A."/>
            <person name="Pepin K.H."/>
            <person name="Palsikar V.B."/>
            <person name="Mitreva M."/>
            <person name="Wilson R.K."/>
        </authorList>
    </citation>
    <scope>NUCLEOTIDE SEQUENCE [LARGE SCALE GENOMIC DNA]</scope>
    <source>
        <strain evidence="12 13">ATCC 14940</strain>
    </source>
</reference>
<keyword evidence="9" id="KW-0411">Iron-sulfur</keyword>
<keyword evidence="5" id="KW-0288">FMN</keyword>
<dbReference type="InterPro" id="IPR051793">
    <property type="entry name" value="NADH:flavin_oxidoreductase"/>
</dbReference>
<evidence type="ECO:0000313" key="12">
    <source>
        <dbReference type="EMBL" id="ERI73278.1"/>
    </source>
</evidence>
<comment type="similarity">
    <text evidence="3">In the N-terminal section; belongs to the NADH:flavin oxidoreductase/NADH oxidase family.</text>
</comment>
<dbReference type="SUPFAM" id="SSF51395">
    <property type="entry name" value="FMN-linked oxidoreductases"/>
    <property type="match status" value="1"/>
</dbReference>